<dbReference type="Proteomes" id="UP001234297">
    <property type="component" value="Chromosome 3"/>
</dbReference>
<evidence type="ECO:0000313" key="2">
    <source>
        <dbReference type="Proteomes" id="UP001234297"/>
    </source>
</evidence>
<protein>
    <submittedName>
        <fullName evidence="1">Uncharacterized protein</fullName>
    </submittedName>
</protein>
<comment type="caution">
    <text evidence="1">The sequence shown here is derived from an EMBL/GenBank/DDBJ whole genome shotgun (WGS) entry which is preliminary data.</text>
</comment>
<reference evidence="1 2" key="1">
    <citation type="journal article" date="2022" name="Hortic Res">
        <title>A haplotype resolved chromosomal level avocado genome allows analysis of novel avocado genes.</title>
        <authorList>
            <person name="Nath O."/>
            <person name="Fletcher S.J."/>
            <person name="Hayward A."/>
            <person name="Shaw L.M."/>
            <person name="Masouleh A.K."/>
            <person name="Furtado A."/>
            <person name="Henry R.J."/>
            <person name="Mitter N."/>
        </authorList>
    </citation>
    <scope>NUCLEOTIDE SEQUENCE [LARGE SCALE GENOMIC DNA]</scope>
    <source>
        <strain evidence="2">cv. Hass</strain>
    </source>
</reference>
<accession>A0ACC2LRG7</accession>
<gene>
    <name evidence="1" type="ORF">MRB53_010312</name>
</gene>
<evidence type="ECO:0000313" key="1">
    <source>
        <dbReference type="EMBL" id="KAJ8636045.1"/>
    </source>
</evidence>
<proteinExistence type="predicted"/>
<sequence length="135" mass="14716">MIHDGDESSKVEKADDSEMARNFKTLDEGMGPESNLVAAQNWWMPPPSGWIKLNFNGSFNQATGKAGIGGLIRDPYGNMVMAFSAEVLAKLPLESKLLDQQRGIAHVKELDAPNIQIEGDCLAIISTIQQSENLT</sequence>
<dbReference type="EMBL" id="CM056811">
    <property type="protein sequence ID" value="KAJ8636045.1"/>
    <property type="molecule type" value="Genomic_DNA"/>
</dbReference>
<name>A0ACC2LRG7_PERAE</name>
<keyword evidence="2" id="KW-1185">Reference proteome</keyword>
<organism evidence="1 2">
    <name type="scientific">Persea americana</name>
    <name type="common">Avocado</name>
    <dbReference type="NCBI Taxonomy" id="3435"/>
    <lineage>
        <taxon>Eukaryota</taxon>
        <taxon>Viridiplantae</taxon>
        <taxon>Streptophyta</taxon>
        <taxon>Embryophyta</taxon>
        <taxon>Tracheophyta</taxon>
        <taxon>Spermatophyta</taxon>
        <taxon>Magnoliopsida</taxon>
        <taxon>Magnoliidae</taxon>
        <taxon>Laurales</taxon>
        <taxon>Lauraceae</taxon>
        <taxon>Persea</taxon>
    </lineage>
</organism>